<dbReference type="Proteomes" id="UP000270216">
    <property type="component" value="Unassembled WGS sequence"/>
</dbReference>
<feature type="compositionally biased region" description="Acidic residues" evidence="7">
    <location>
        <begin position="32"/>
        <end position="55"/>
    </location>
</feature>
<evidence type="ECO:0000259" key="9">
    <source>
        <dbReference type="PROSITE" id="PS00716"/>
    </source>
</evidence>
<dbReference type="EMBL" id="CABPSX010000002">
    <property type="protein sequence ID" value="VVG70598.1"/>
    <property type="molecule type" value="Genomic_DNA"/>
</dbReference>
<proteinExistence type="inferred from homology"/>
<dbReference type="RefSeq" id="WP_048629255.1">
    <property type="nucleotide sequence ID" value="NZ_CABPSX010000002.1"/>
</dbReference>
<dbReference type="InterPro" id="IPR013325">
    <property type="entry name" value="RNA_pol_sigma_r2"/>
</dbReference>
<dbReference type="HAMAP" id="MF_00959">
    <property type="entry name" value="Sigma70_RpoS"/>
    <property type="match status" value="1"/>
</dbReference>
<dbReference type="NCBIfam" id="TIGR02394">
    <property type="entry name" value="rpoS_proteo"/>
    <property type="match status" value="1"/>
</dbReference>
<evidence type="ECO:0000256" key="6">
    <source>
        <dbReference type="HAMAP-Rule" id="MF_00959"/>
    </source>
</evidence>
<evidence type="ECO:0000313" key="12">
    <source>
        <dbReference type="Proteomes" id="UP000270216"/>
    </source>
</evidence>
<reference evidence="11 13" key="2">
    <citation type="submission" date="2019-08" db="EMBL/GenBank/DDBJ databases">
        <authorList>
            <person name="Peeters C."/>
        </authorList>
    </citation>
    <scope>NUCLEOTIDE SEQUENCE [LARGE SCALE GENOMIC DNA]</scope>
    <source>
        <strain evidence="11 13">LMG 18089</strain>
    </source>
</reference>
<dbReference type="InterPro" id="IPR007627">
    <property type="entry name" value="RNA_pol_sigma70_r2"/>
</dbReference>
<dbReference type="NCBIfam" id="NF004207">
    <property type="entry name" value="PRK05657.1"/>
    <property type="match status" value="1"/>
</dbReference>
<dbReference type="SUPFAM" id="SSF88946">
    <property type="entry name" value="Sigma2 domain of RNA polymerase sigma factors"/>
    <property type="match status" value="1"/>
</dbReference>
<dbReference type="PANTHER" id="PTHR30603:SF67">
    <property type="entry name" value="RNA POLYMERASE SIGMA FACTOR RPOS"/>
    <property type="match status" value="1"/>
</dbReference>
<feature type="region of interest" description="Sigma-70 factor domain-1" evidence="6">
    <location>
        <begin position="86"/>
        <end position="119"/>
    </location>
</feature>
<dbReference type="STRING" id="93218.XM39_17520"/>
<comment type="subcellular location">
    <subcellularLocation>
        <location evidence="6">Cytoplasm</location>
    </subcellularLocation>
</comment>
<dbReference type="GO" id="GO:0006352">
    <property type="term" value="P:DNA-templated transcription initiation"/>
    <property type="evidence" value="ECO:0007669"/>
    <property type="project" value="UniProtKB-UniRule"/>
</dbReference>
<dbReference type="AlphaFoldDB" id="A0A0G4JJU2"/>
<protein>
    <recommendedName>
        <fullName evidence="6">RNA polymerase sigma factor RpoS</fullName>
    </recommendedName>
    <alternativeName>
        <fullName evidence="6">Sigma S</fullName>
    </alternativeName>
    <alternativeName>
        <fullName evidence="6">Sigma-38</fullName>
    </alternativeName>
</protein>
<feature type="region of interest" description="Sigma-70 factor domain-4" evidence="6">
    <location>
        <begin position="299"/>
        <end position="352"/>
    </location>
</feature>
<accession>A0A0G4JJU2</accession>
<feature type="domain" description="RNA polymerase sigma-70" evidence="8">
    <location>
        <begin position="148"/>
        <end position="161"/>
    </location>
</feature>
<dbReference type="CDD" id="cd06171">
    <property type="entry name" value="Sigma70_r4"/>
    <property type="match status" value="1"/>
</dbReference>
<dbReference type="Pfam" id="PF04545">
    <property type="entry name" value="Sigma70_r4"/>
    <property type="match status" value="1"/>
</dbReference>
<evidence type="ECO:0000313" key="11">
    <source>
        <dbReference type="EMBL" id="VVG70598.1"/>
    </source>
</evidence>
<dbReference type="FunFam" id="1.10.601.10:FF:000001">
    <property type="entry name" value="RNA polymerase sigma factor SigA"/>
    <property type="match status" value="1"/>
</dbReference>
<dbReference type="Pfam" id="PF04539">
    <property type="entry name" value="Sigma70_r3"/>
    <property type="match status" value="1"/>
</dbReference>
<comment type="subunit">
    <text evidence="6">Interacts with the RNA polymerase core enzyme.</text>
</comment>
<dbReference type="Gene3D" id="1.10.601.10">
    <property type="entry name" value="RNA Polymerase Primary Sigma Factor"/>
    <property type="match status" value="1"/>
</dbReference>
<keyword evidence="3 6" id="KW-0731">Sigma factor</keyword>
<evidence type="ECO:0000313" key="10">
    <source>
        <dbReference type="EMBL" id="RSK87007.1"/>
    </source>
</evidence>
<evidence type="ECO:0000256" key="7">
    <source>
        <dbReference type="SAM" id="MobiDB-lite"/>
    </source>
</evidence>
<comment type="similarity">
    <text evidence="6">Belongs to the sigma-70 factor family. RpoS subfamily.</text>
</comment>
<dbReference type="InterPro" id="IPR007624">
    <property type="entry name" value="RNA_pol_sigma70_r3"/>
</dbReference>
<name>A0A0G4JJU2_9BURK</name>
<dbReference type="InterPro" id="IPR009042">
    <property type="entry name" value="RNA_pol_sigma70_r1_2"/>
</dbReference>
<dbReference type="InterPro" id="IPR013324">
    <property type="entry name" value="RNA_pol_sigma_r3/r4-like"/>
</dbReference>
<organism evidence="11 13">
    <name type="scientific">Pandoraea apista</name>
    <dbReference type="NCBI Taxonomy" id="93218"/>
    <lineage>
        <taxon>Bacteria</taxon>
        <taxon>Pseudomonadati</taxon>
        <taxon>Pseudomonadota</taxon>
        <taxon>Betaproteobacteria</taxon>
        <taxon>Burkholderiales</taxon>
        <taxon>Burkholderiaceae</taxon>
        <taxon>Pandoraea</taxon>
    </lineage>
</organism>
<dbReference type="PRINTS" id="PR00046">
    <property type="entry name" value="SIGMA70FCT"/>
</dbReference>
<feature type="region of interest" description="Disordered" evidence="7">
    <location>
        <begin position="1"/>
        <end position="72"/>
    </location>
</feature>
<dbReference type="PROSITE" id="PS00716">
    <property type="entry name" value="SIGMA70_2"/>
    <property type="match status" value="1"/>
</dbReference>
<dbReference type="GO" id="GO:0016987">
    <property type="term" value="F:sigma factor activity"/>
    <property type="evidence" value="ECO:0007669"/>
    <property type="project" value="UniProtKB-UniRule"/>
</dbReference>
<keyword evidence="5 6" id="KW-0804">Transcription</keyword>
<dbReference type="InterPro" id="IPR014284">
    <property type="entry name" value="RNA_pol_sigma-70_dom"/>
</dbReference>
<gene>
    <name evidence="6 10" type="primary">rpoS</name>
    <name evidence="10" type="ORF">EJE83_00480</name>
    <name evidence="11" type="ORF">PAP18089_01560</name>
</gene>
<keyword evidence="1 6" id="KW-0963">Cytoplasm</keyword>
<evidence type="ECO:0000256" key="5">
    <source>
        <dbReference type="ARBA" id="ARBA00023163"/>
    </source>
</evidence>
<keyword evidence="12" id="KW-1185">Reference proteome</keyword>
<dbReference type="EMBL" id="RWHX01000001">
    <property type="protein sequence ID" value="RSK87007.1"/>
    <property type="molecule type" value="Genomic_DNA"/>
</dbReference>
<evidence type="ECO:0000256" key="1">
    <source>
        <dbReference type="ARBA" id="ARBA00022490"/>
    </source>
</evidence>
<dbReference type="InterPro" id="IPR000943">
    <property type="entry name" value="RNA_pol_sigma70"/>
</dbReference>
<keyword evidence="4 6" id="KW-0238">DNA-binding</keyword>
<reference evidence="10 12" key="1">
    <citation type="submission" date="2018-12" db="EMBL/GenBank/DDBJ databases">
        <title>Whole genome sequence of a Pandoraea apista isolate from a patient with cystic fibrosis.</title>
        <authorList>
            <person name="Kenna D.T."/>
            <person name="Turton J.F."/>
        </authorList>
    </citation>
    <scope>NUCLEOTIDE SEQUENCE [LARGE SCALE GENOMIC DNA]</scope>
    <source>
        <strain evidence="10 12">Pa13324</strain>
    </source>
</reference>
<evidence type="ECO:0000313" key="13">
    <source>
        <dbReference type="Proteomes" id="UP000364291"/>
    </source>
</evidence>
<evidence type="ECO:0000256" key="4">
    <source>
        <dbReference type="ARBA" id="ARBA00023125"/>
    </source>
</evidence>
<feature type="compositionally biased region" description="Acidic residues" evidence="7">
    <location>
        <begin position="11"/>
        <end position="23"/>
    </location>
</feature>
<feature type="DNA-binding region" description="H-T-H motif" evidence="6">
    <location>
        <begin position="325"/>
        <end position="344"/>
    </location>
</feature>
<dbReference type="GO" id="GO:0003677">
    <property type="term" value="F:DNA binding"/>
    <property type="evidence" value="ECO:0007669"/>
    <property type="project" value="UniProtKB-UniRule"/>
</dbReference>
<dbReference type="InterPro" id="IPR012761">
    <property type="entry name" value="RNA_pol_sigma_RpoS"/>
</dbReference>
<dbReference type="GeneID" id="47014372"/>
<comment type="caution">
    <text evidence="6">Lacks conserved residue(s) required for the propagation of feature annotation.</text>
</comment>
<dbReference type="Pfam" id="PF04542">
    <property type="entry name" value="Sigma70_r2"/>
    <property type="match status" value="1"/>
</dbReference>
<dbReference type="InterPro" id="IPR007630">
    <property type="entry name" value="RNA_pol_sigma70_r4"/>
</dbReference>
<dbReference type="Proteomes" id="UP000364291">
    <property type="component" value="Unassembled WGS sequence"/>
</dbReference>
<dbReference type="NCBIfam" id="TIGR02937">
    <property type="entry name" value="sigma70-ECF"/>
    <property type="match status" value="1"/>
</dbReference>
<evidence type="ECO:0000259" key="8">
    <source>
        <dbReference type="PROSITE" id="PS00715"/>
    </source>
</evidence>
<evidence type="ECO:0000256" key="2">
    <source>
        <dbReference type="ARBA" id="ARBA00023015"/>
    </source>
</evidence>
<dbReference type="Gene3D" id="1.10.10.10">
    <property type="entry name" value="Winged helix-like DNA-binding domain superfamily/Winged helix DNA-binding domain"/>
    <property type="match status" value="2"/>
</dbReference>
<keyword evidence="2 6" id="KW-0805">Transcription regulation</keyword>
<feature type="region of interest" description="Sigma-70 factor domain-2" evidence="6">
    <location>
        <begin position="124"/>
        <end position="194"/>
    </location>
</feature>
<dbReference type="PANTHER" id="PTHR30603">
    <property type="entry name" value="RNA POLYMERASE SIGMA FACTOR RPO"/>
    <property type="match status" value="1"/>
</dbReference>
<dbReference type="SUPFAM" id="SSF88659">
    <property type="entry name" value="Sigma3 and sigma4 domains of RNA polymerase sigma factors"/>
    <property type="match status" value="2"/>
</dbReference>
<dbReference type="InterPro" id="IPR050239">
    <property type="entry name" value="Sigma-70_RNA_pol_init_factors"/>
</dbReference>
<dbReference type="InterPro" id="IPR036388">
    <property type="entry name" value="WH-like_DNA-bd_sf"/>
</dbReference>
<dbReference type="GO" id="GO:0005737">
    <property type="term" value="C:cytoplasm"/>
    <property type="evidence" value="ECO:0007669"/>
    <property type="project" value="UniProtKB-SubCell"/>
</dbReference>
<dbReference type="PROSITE" id="PS00715">
    <property type="entry name" value="SIGMA70_1"/>
    <property type="match status" value="1"/>
</dbReference>
<dbReference type="OrthoDB" id="9809557at2"/>
<evidence type="ECO:0000256" key="3">
    <source>
        <dbReference type="ARBA" id="ARBA00023082"/>
    </source>
</evidence>
<sequence length="365" mass="41348">MLKRKRRTSQEEDLAAPESDQDVDDRQSRQDEDVDDAFDEREAEEDDASSPDAAEEGGGTAATGRKRKSADGDDFGTVLQAELTADTVQHYLNRISVKPLLTPAEELDYSTRAQAGEFAARQVMIERNLRLVVSIAKGYLNRGVPLLDLIEEGNLGLMHAIEKFDPGRGFRFSTYATWWIRQSIERAIMNQARTVRLPVHVIRELNQVLRAKRHLEKSAAYVDGGEQRDARIEDIADLTGKTPEEITDILALNEHVASLDAPLEIDPGSSLLDLLSDDHSQAPEQEVQHRELEDLMRLWLSRLSTKHRYVIERRFGLNRVEPATLEELADEMGLTRERVRQIQQEALVKLKRYFASNGVRKDAVL</sequence>
<comment type="function">
    <text evidence="6">Sigma factors are initiation factors that promote the attachment of RNA polymerase to specific initiation sites and are then released. This sigma factor is the master transcriptional regulator of the stationary phase and the general stress response.</text>
</comment>
<dbReference type="Pfam" id="PF00140">
    <property type="entry name" value="Sigma70_r1_2"/>
    <property type="match status" value="1"/>
</dbReference>
<feature type="short sequence motif" description="Interaction with polymerase core subunit RpoC" evidence="6">
    <location>
        <begin position="148"/>
        <end position="151"/>
    </location>
</feature>
<feature type="domain" description="RNA polymerase sigma-70" evidence="9">
    <location>
        <begin position="324"/>
        <end position="350"/>
    </location>
</feature>